<reference evidence="2 3" key="1">
    <citation type="submission" date="2016-07" db="EMBL/GenBank/DDBJ databases">
        <title>Caryophanon latum genome sequencing.</title>
        <authorList>
            <person name="Verma A."/>
            <person name="Pal Y."/>
            <person name="Krishnamurthi S."/>
        </authorList>
    </citation>
    <scope>NUCLEOTIDE SEQUENCE [LARGE SCALE GENOMIC DNA]</scope>
    <source>
        <strain evidence="2 3">DSM 14151</strain>
    </source>
</reference>
<dbReference type="OrthoDB" id="2728289at2"/>
<keyword evidence="1" id="KW-0472">Membrane</keyword>
<feature type="transmembrane region" description="Helical" evidence="1">
    <location>
        <begin position="434"/>
        <end position="455"/>
    </location>
</feature>
<proteinExistence type="predicted"/>
<feature type="transmembrane region" description="Helical" evidence="1">
    <location>
        <begin position="174"/>
        <end position="194"/>
    </location>
</feature>
<protein>
    <submittedName>
        <fullName evidence="2">Uncharacterized protein</fullName>
    </submittedName>
</protein>
<dbReference type="EMBL" id="MATO01000037">
    <property type="protein sequence ID" value="OCS90406.1"/>
    <property type="molecule type" value="Genomic_DNA"/>
</dbReference>
<gene>
    <name evidence="2" type="ORF">A6K76_11110</name>
</gene>
<feature type="transmembrane region" description="Helical" evidence="1">
    <location>
        <begin position="467"/>
        <end position="484"/>
    </location>
</feature>
<feature type="transmembrane region" description="Helical" evidence="1">
    <location>
        <begin position="248"/>
        <end position="268"/>
    </location>
</feature>
<evidence type="ECO:0000256" key="1">
    <source>
        <dbReference type="SAM" id="Phobius"/>
    </source>
</evidence>
<feature type="transmembrane region" description="Helical" evidence="1">
    <location>
        <begin position="113"/>
        <end position="136"/>
    </location>
</feature>
<accession>A0A1C0YTA6</accession>
<feature type="transmembrane region" description="Helical" evidence="1">
    <location>
        <begin position="288"/>
        <end position="313"/>
    </location>
</feature>
<evidence type="ECO:0000313" key="2">
    <source>
        <dbReference type="EMBL" id="OCS90406.1"/>
    </source>
</evidence>
<dbReference type="Proteomes" id="UP000093482">
    <property type="component" value="Unassembled WGS sequence"/>
</dbReference>
<organism evidence="2 3">
    <name type="scientific">Caryophanon latum</name>
    <dbReference type="NCBI Taxonomy" id="33977"/>
    <lineage>
        <taxon>Bacteria</taxon>
        <taxon>Bacillati</taxon>
        <taxon>Bacillota</taxon>
        <taxon>Bacilli</taxon>
        <taxon>Bacillales</taxon>
        <taxon>Caryophanaceae</taxon>
        <taxon>Caryophanon</taxon>
    </lineage>
</organism>
<name>A0A1C0YTA6_9BACL</name>
<evidence type="ECO:0000313" key="3">
    <source>
        <dbReference type="Proteomes" id="UP000093482"/>
    </source>
</evidence>
<keyword evidence="3" id="KW-1185">Reference proteome</keyword>
<feature type="transmembrane region" description="Helical" evidence="1">
    <location>
        <begin position="504"/>
        <end position="525"/>
    </location>
</feature>
<sequence>MSCIHCQQQHASYDTYCPMTGKLIDDTNVRKYTYELLDFCMSCGQANDKKSLHCSQCGTQTSAVTPKNKVGHLLDQSLTAIPDLTRNMDFEKGKMTVKNATKQHSAYIKRTPLILLPVAISIVIMLIFSAVIVHQFKDDLSMVGDLLDLDEMNVFDPEMLSAALSSELGIDVDIPALPIFTMFIAMLHNIDLSLSMELIKNGDDYVKQMKQSNIFLGLMLIPVIALCIGAIVYGIMAKKYQWHFWRGIAYSSVLYTLFLTITSLFARYKAKASGVDSSDDIASVTIKLVPSLLDTVVTGVLLSGFIFGLVAYVTYAGKGLLAKINEEYVYMKYTLYALAVTAIGLFVHFINAFIALKSSASSAGDSFLEALIMEQIPSGVYYIVSMYTGVMNWYLTFFGKINMQGDSEFIEYTWFFKEGIYAAELEELIEMTTFIPPVMFVVITFVLLASIGALLTKWATISIKEAAIVAAIFAAIQIVLLYFVNIEVQLTDDGDKEALQFGVVIVRQFITTALFAFAAIFAGSYGKIKWQQRV</sequence>
<feature type="transmembrane region" description="Helical" evidence="1">
    <location>
        <begin position="214"/>
        <end position="236"/>
    </location>
</feature>
<dbReference type="AlphaFoldDB" id="A0A1C0YTA6"/>
<feature type="transmembrane region" description="Helical" evidence="1">
    <location>
        <begin position="376"/>
        <end position="395"/>
    </location>
</feature>
<feature type="transmembrane region" description="Helical" evidence="1">
    <location>
        <begin position="333"/>
        <end position="356"/>
    </location>
</feature>
<comment type="caution">
    <text evidence="2">The sequence shown here is derived from an EMBL/GenBank/DDBJ whole genome shotgun (WGS) entry which is preliminary data.</text>
</comment>
<keyword evidence="1" id="KW-1133">Transmembrane helix</keyword>
<keyword evidence="1" id="KW-0812">Transmembrane</keyword>
<dbReference type="RefSeq" id="WP_066464612.1">
    <property type="nucleotide sequence ID" value="NZ_MATO01000037.1"/>
</dbReference>